<dbReference type="Proteomes" id="UP000322362">
    <property type="component" value="Unassembled WGS sequence"/>
</dbReference>
<proteinExistence type="predicted"/>
<protein>
    <submittedName>
        <fullName evidence="1">Uncharacterized protein</fullName>
    </submittedName>
</protein>
<gene>
    <name evidence="1" type="ORF">FXV77_06200</name>
</gene>
<reference evidence="1 2" key="1">
    <citation type="submission" date="2019-08" db="EMBL/GenBank/DDBJ databases">
        <title>Phlebobacter frassis gen. nov. sp. nov., a new member of family Sphingobacteriaceae isolated from sand fly rearing media.</title>
        <authorList>
            <person name="Kakumanu M.L."/>
            <person name="Marayati B.F."/>
            <person name="Wada-Katsumata A."/>
            <person name="Wasserberg G."/>
            <person name="Schal C."/>
            <person name="Apperson C.S."/>
            <person name="Ponnusamy L."/>
        </authorList>
    </citation>
    <scope>NUCLEOTIDE SEQUENCE [LARGE SCALE GENOMIC DNA]</scope>
    <source>
        <strain evidence="1 2">SSI9</strain>
    </source>
</reference>
<sequence length="370" mass="42500">MVIRFLETTFIVLLFLYGTTSTFGQRSQETTRYFAPPTLPQNVSDVNKILIDTGEASTPKDTLFQLLTARGTPISYYRKINTEVCFDESCRLLRVNLYWNVTGRYLGFELPPAEFLSKAEHEPFHEQEYQQLHTILADSLSPIGDFDYQKLVPENTTPERVDGVTRPTSKDVLQYVVKGAVFTTHTMWNLVYGQTRKDVEHATEAALNPRFLLDILKSHDAWDRYWALDRMHMLPDVPPQVKDRVISFVCDSSYNLALHALTVLPKDWGEDSAAQQALWLTFDCVLPALKPKVMEKLSTYEKLNRSILLDIADRLPTMYGPVLNAALQCLRKYLPEEPEILQRVTALLDHNNPYIVKQIKKFLQEIPAND</sequence>
<organism evidence="1 2">
    <name type="scientific">Sphingobacterium phlebotomi</name>
    <dbReference type="NCBI Taxonomy" id="2605433"/>
    <lineage>
        <taxon>Bacteria</taxon>
        <taxon>Pseudomonadati</taxon>
        <taxon>Bacteroidota</taxon>
        <taxon>Sphingobacteriia</taxon>
        <taxon>Sphingobacteriales</taxon>
        <taxon>Sphingobacteriaceae</taxon>
        <taxon>Sphingobacterium</taxon>
    </lineage>
</organism>
<accession>A0A5D4H9Q0</accession>
<dbReference type="RefSeq" id="WP_148918325.1">
    <property type="nucleotide sequence ID" value="NZ_VTAV01000002.1"/>
</dbReference>
<dbReference type="EMBL" id="VTAV01000002">
    <property type="protein sequence ID" value="TYR37586.1"/>
    <property type="molecule type" value="Genomic_DNA"/>
</dbReference>
<comment type="caution">
    <text evidence="1">The sequence shown here is derived from an EMBL/GenBank/DDBJ whole genome shotgun (WGS) entry which is preliminary data.</text>
</comment>
<dbReference type="AlphaFoldDB" id="A0A5D4H9Q0"/>
<name>A0A5D4H9Q0_9SPHI</name>
<evidence type="ECO:0000313" key="2">
    <source>
        <dbReference type="Proteomes" id="UP000322362"/>
    </source>
</evidence>
<keyword evidence="2" id="KW-1185">Reference proteome</keyword>
<evidence type="ECO:0000313" key="1">
    <source>
        <dbReference type="EMBL" id="TYR37586.1"/>
    </source>
</evidence>